<proteinExistence type="predicted"/>
<accession>A0A0A2G357</accession>
<feature type="transmembrane region" description="Helical" evidence="1">
    <location>
        <begin position="15"/>
        <end position="32"/>
    </location>
</feature>
<dbReference type="eggNOG" id="ENOG502ZRYV">
    <property type="taxonomic scope" value="Bacteria"/>
</dbReference>
<keyword evidence="3" id="KW-1185">Reference proteome</keyword>
<sequence>MKHNLLSITTITKKLARFSFFLSFGLFISYFFSLSLKAQGIVEGPIMLTGEHETACIIGGISSNGRYIFGFNSENSFRYDLTTKKSYYPAKQHRIVSVFDNGDMLIFVGEGSGGVITGADQKFTAFTSPDPDYPFVGPLFASADGKHICGNVAKEKGGFTLKPFVGIRQEDGSYKLSILEVLPQDVLGAEPQFTNAMFCSQDGKKIFGLQKDWTGFLDRFMVWEMGADNQYHIQGLDDATFFGTQIPLPNDFEFTFLPSSGRRMLPSFNGNYICAGSKPYIKDEERLGKESPYIYNLSEKKSLIFDKITDAIAINAWSDNELLCSEFAPTGGWDSFIGYKNGTRKPLYEWIKEKTGVDVSSFFNISEINTPVMGFPFLSADGKVMVTFRVDPNDSQKGNIAYMVFKDNITGINTPEWAGEKGGYRYDNANRTIKVDFDAQISLFDVSGCLLAHTSLNADTEWQLPYSLAEGIYIMQIALDGRKEVLKVAL</sequence>
<name>A0A0A2G357_9PORP</name>
<evidence type="ECO:0000313" key="3">
    <source>
        <dbReference type="Proteomes" id="UP000030134"/>
    </source>
</evidence>
<keyword evidence="1" id="KW-1133">Transmembrane helix</keyword>
<dbReference type="Proteomes" id="UP000030134">
    <property type="component" value="Unassembled WGS sequence"/>
</dbReference>
<keyword evidence="1" id="KW-0472">Membrane</keyword>
<reference evidence="2 3" key="1">
    <citation type="submission" date="2014-08" db="EMBL/GenBank/DDBJ databases">
        <title>Porphyromonas gingivicanis strain:COT-022_OH1391 Genome sequencing.</title>
        <authorList>
            <person name="Wallis C."/>
            <person name="Deusch O."/>
            <person name="O'Flynn C."/>
            <person name="Davis I."/>
            <person name="Jospin G."/>
            <person name="Darling A.E."/>
            <person name="Coil D.A."/>
            <person name="Alexiev A."/>
            <person name="Horsfall A."/>
            <person name="Kirkwood N."/>
            <person name="Harris S."/>
            <person name="Eisen J.A."/>
        </authorList>
    </citation>
    <scope>NUCLEOTIDE SEQUENCE [LARGE SCALE GENOMIC DNA]</scope>
    <source>
        <strain evidence="3">COT-022 OH1391</strain>
    </source>
</reference>
<dbReference type="OrthoDB" id="1091469at2"/>
<gene>
    <name evidence="2" type="ORF">HQ36_05380</name>
</gene>
<comment type="caution">
    <text evidence="2">The sequence shown here is derived from an EMBL/GenBank/DDBJ whole genome shotgun (WGS) entry which is preliminary data.</text>
</comment>
<dbReference type="STRING" id="266762.HQ36_05380"/>
<dbReference type="EMBL" id="JQZW01000009">
    <property type="protein sequence ID" value="KGN97706.1"/>
    <property type="molecule type" value="Genomic_DNA"/>
</dbReference>
<organism evidence="2 3">
    <name type="scientific">Porphyromonas gingivicanis</name>
    <dbReference type="NCBI Taxonomy" id="266762"/>
    <lineage>
        <taxon>Bacteria</taxon>
        <taxon>Pseudomonadati</taxon>
        <taxon>Bacteroidota</taxon>
        <taxon>Bacteroidia</taxon>
        <taxon>Bacteroidales</taxon>
        <taxon>Porphyromonadaceae</taxon>
        <taxon>Porphyromonas</taxon>
    </lineage>
</organism>
<protein>
    <recommendedName>
        <fullName evidence="4">Secretion system C-terminal sorting domain-containing protein</fullName>
    </recommendedName>
</protein>
<dbReference type="AlphaFoldDB" id="A0A0A2G357"/>
<keyword evidence="1" id="KW-0812">Transmembrane</keyword>
<evidence type="ECO:0008006" key="4">
    <source>
        <dbReference type="Google" id="ProtNLM"/>
    </source>
</evidence>
<evidence type="ECO:0000256" key="1">
    <source>
        <dbReference type="SAM" id="Phobius"/>
    </source>
</evidence>
<dbReference type="RefSeq" id="WP_036884199.1">
    <property type="nucleotide sequence ID" value="NZ_JQZW01000009.1"/>
</dbReference>
<evidence type="ECO:0000313" key="2">
    <source>
        <dbReference type="EMBL" id="KGN97706.1"/>
    </source>
</evidence>